<dbReference type="SUPFAM" id="SSF53955">
    <property type="entry name" value="Lysozyme-like"/>
    <property type="match status" value="1"/>
</dbReference>
<dbReference type="InterPro" id="IPR023346">
    <property type="entry name" value="Lysozyme-like_dom_sf"/>
</dbReference>
<reference evidence="2" key="1">
    <citation type="submission" date="2018-06" db="EMBL/GenBank/DDBJ databases">
        <authorList>
            <person name="Zhirakovskaya E."/>
        </authorList>
    </citation>
    <scope>NUCLEOTIDE SEQUENCE</scope>
</reference>
<dbReference type="InterPro" id="IPR011990">
    <property type="entry name" value="TPR-like_helical_dom_sf"/>
</dbReference>
<dbReference type="SUPFAM" id="SSF48452">
    <property type="entry name" value="TPR-like"/>
    <property type="match status" value="2"/>
</dbReference>
<protein>
    <submittedName>
        <fullName evidence="2">Soluble lytic murein transglycosylase</fullName>
        <ecNumber evidence="2">3.2.1.-</ecNumber>
    </submittedName>
</protein>
<dbReference type="Pfam" id="PF01464">
    <property type="entry name" value="SLT"/>
    <property type="match status" value="1"/>
</dbReference>
<dbReference type="EC" id="3.2.1.-" evidence="2"/>
<accession>A0A3B1CKT5</accession>
<dbReference type="Gene3D" id="1.10.530.10">
    <property type="match status" value="1"/>
</dbReference>
<evidence type="ECO:0000259" key="1">
    <source>
        <dbReference type="Pfam" id="PF01464"/>
    </source>
</evidence>
<dbReference type="PANTHER" id="PTHR37423:SF2">
    <property type="entry name" value="MEMBRANE-BOUND LYTIC MUREIN TRANSGLYCOSYLASE C"/>
    <property type="match status" value="1"/>
</dbReference>
<keyword evidence="2" id="KW-0378">Hydrolase</keyword>
<dbReference type="CDD" id="cd13401">
    <property type="entry name" value="Slt70-like"/>
    <property type="match status" value="1"/>
</dbReference>
<dbReference type="EMBL" id="UOGI01000097">
    <property type="protein sequence ID" value="VAX31146.1"/>
    <property type="molecule type" value="Genomic_DNA"/>
</dbReference>
<evidence type="ECO:0000313" key="2">
    <source>
        <dbReference type="EMBL" id="VAX31146.1"/>
    </source>
</evidence>
<dbReference type="PANTHER" id="PTHR37423">
    <property type="entry name" value="SOLUBLE LYTIC MUREIN TRANSGLYCOSYLASE-RELATED"/>
    <property type="match status" value="1"/>
</dbReference>
<organism evidence="2">
    <name type="scientific">hydrothermal vent metagenome</name>
    <dbReference type="NCBI Taxonomy" id="652676"/>
    <lineage>
        <taxon>unclassified sequences</taxon>
        <taxon>metagenomes</taxon>
        <taxon>ecological metagenomes</taxon>
    </lineage>
</organism>
<feature type="domain" description="Transglycosylase SLT" evidence="1">
    <location>
        <begin position="525"/>
        <end position="638"/>
    </location>
</feature>
<dbReference type="Gene3D" id="1.25.40.10">
    <property type="entry name" value="Tetratricopeptide repeat domain"/>
    <property type="match status" value="2"/>
</dbReference>
<keyword evidence="2" id="KW-0326">Glycosidase</keyword>
<gene>
    <name evidence="2" type="ORF">MNBD_NITROSPIRAE03-681</name>
</gene>
<name>A0A3B1CKT5_9ZZZZ</name>
<dbReference type="GO" id="GO:0016798">
    <property type="term" value="F:hydrolase activity, acting on glycosyl bonds"/>
    <property type="evidence" value="ECO:0007669"/>
    <property type="project" value="UniProtKB-KW"/>
</dbReference>
<dbReference type="InterPro" id="IPR019734">
    <property type="entry name" value="TPR_rpt"/>
</dbReference>
<proteinExistence type="predicted"/>
<dbReference type="AlphaFoldDB" id="A0A3B1CKT5"/>
<dbReference type="InterPro" id="IPR008258">
    <property type="entry name" value="Transglycosylase_SLT_dom_1"/>
</dbReference>
<dbReference type="PROSITE" id="PS50005">
    <property type="entry name" value="TPR"/>
    <property type="match status" value="1"/>
</dbReference>
<sequence>MKKRFRYFFIILFALIAFPVFTGYTNAAFAGTGNRVLNSPVETGQYNEVITRLVLDSGETYLFTDYLLFLSAMDAYTKGDYYQSLEDIDEFLSLYQGTYLSKDVRLLKIKALYATLDEQDIWPETDGCFERNACYYSIILKAIRDYLKDFPSDQEARYLYAKTLKRAGMERKAGDIFKSLYIKADRYYTELKDVVSPDDLTTEEIILMSKNLRRSLRLKESESLLLTRLNKLAGSERKPLYTSLADTYFRMKDYSKAAAYYQKADNIQKAAISYYRADDYDLFENMLELARDKKTKETCTLFLLKGIRKRRDMEFDEALKIFRTAYRNYPCKEQSLWHIAWTEYLMGDFLSASYNFRDLYRLHRNPGYLYWQARSLESLGQNAKRLYSSIAGDSFYALLGRMRSGGITLTSGRVELRDSFKKENPIFNGEIHNLSRVKTPEPVDIPDRLSLTLKRAEFLNSVGLRDYAIKEIDSYRPEGDYDRLKICRYLQSLKAFNESFRCANKLKRFSGTSVLLYPAVYSDIVDKISADYNIDPLVIFSVMREESRFNRKAISRSGALGLMQLMPFTARRMAKSLGYKTGALSDDEIMRPDLNITLGSYYLGQLISEFGSVPMAVAAYNAGEHAVRRWLEANQYNEVDEFIEDIPYKETRLYVKKVLRSYFKYLDIYGQKKMNDKTALGNVKERHD</sequence>